<organism evidence="1 2">
    <name type="scientific">Ficus carica</name>
    <name type="common">Common fig</name>
    <dbReference type="NCBI Taxonomy" id="3494"/>
    <lineage>
        <taxon>Eukaryota</taxon>
        <taxon>Viridiplantae</taxon>
        <taxon>Streptophyta</taxon>
        <taxon>Embryophyta</taxon>
        <taxon>Tracheophyta</taxon>
        <taxon>Spermatophyta</taxon>
        <taxon>Magnoliopsida</taxon>
        <taxon>eudicotyledons</taxon>
        <taxon>Gunneridae</taxon>
        <taxon>Pentapetalae</taxon>
        <taxon>rosids</taxon>
        <taxon>fabids</taxon>
        <taxon>Rosales</taxon>
        <taxon>Moraceae</taxon>
        <taxon>Ficeae</taxon>
        <taxon>Ficus</taxon>
    </lineage>
</organism>
<dbReference type="Proteomes" id="UP001187192">
    <property type="component" value="Unassembled WGS sequence"/>
</dbReference>
<name>A0AA88AA46_FICCA</name>
<comment type="caution">
    <text evidence="1">The sequence shown here is derived from an EMBL/GenBank/DDBJ whole genome shotgun (WGS) entry which is preliminary data.</text>
</comment>
<gene>
    <name evidence="1" type="ORF">TIFTF001_018631</name>
</gene>
<sequence>MGIGLRPVTIGLGLNRGQGRIEVIQVSIELSNQDQCRLGLNREYCFAGGQSMLSWCQTRVRLRLASDEGRYWVRLDPRIGRGSNKDVVDLEIDAKARKVSNRGRWVKVKPKLASDKGLTEVDKKYSANVKLCFNIPRIHTKAPAAPCVKKGLNAI</sequence>
<dbReference type="EMBL" id="BTGU01000031">
    <property type="protein sequence ID" value="GMN49472.1"/>
    <property type="molecule type" value="Genomic_DNA"/>
</dbReference>
<dbReference type="AlphaFoldDB" id="A0AA88AA46"/>
<accession>A0AA88AA46</accession>
<protein>
    <submittedName>
        <fullName evidence="1">Uncharacterized protein</fullName>
    </submittedName>
</protein>
<evidence type="ECO:0000313" key="2">
    <source>
        <dbReference type="Proteomes" id="UP001187192"/>
    </source>
</evidence>
<reference evidence="1" key="1">
    <citation type="submission" date="2023-07" db="EMBL/GenBank/DDBJ databases">
        <title>draft genome sequence of fig (Ficus carica).</title>
        <authorList>
            <person name="Takahashi T."/>
            <person name="Nishimura K."/>
        </authorList>
    </citation>
    <scope>NUCLEOTIDE SEQUENCE</scope>
</reference>
<evidence type="ECO:0000313" key="1">
    <source>
        <dbReference type="EMBL" id="GMN49472.1"/>
    </source>
</evidence>
<keyword evidence="2" id="KW-1185">Reference proteome</keyword>
<proteinExistence type="predicted"/>